<evidence type="ECO:0000256" key="5">
    <source>
        <dbReference type="ARBA" id="ARBA00022694"/>
    </source>
</evidence>
<dbReference type="Proteomes" id="UP000292648">
    <property type="component" value="Unassembled WGS sequence"/>
</dbReference>
<dbReference type="GO" id="GO:0005524">
    <property type="term" value="F:ATP binding"/>
    <property type="evidence" value="ECO:0007669"/>
    <property type="project" value="UniProtKB-UniRule"/>
</dbReference>
<evidence type="ECO:0000313" key="15">
    <source>
        <dbReference type="Proteomes" id="UP000292648"/>
    </source>
</evidence>
<dbReference type="PANTHER" id="PTHR11088">
    <property type="entry name" value="TRNA DIMETHYLALLYLTRANSFERASE"/>
    <property type="match status" value="1"/>
</dbReference>
<dbReference type="Gene3D" id="3.40.50.300">
    <property type="entry name" value="P-loop containing nucleotide triphosphate hydrolases"/>
    <property type="match status" value="1"/>
</dbReference>
<dbReference type="HAMAP" id="MF_00185">
    <property type="entry name" value="IPP_trans"/>
    <property type="match status" value="1"/>
</dbReference>
<evidence type="ECO:0000313" key="14">
    <source>
        <dbReference type="EMBL" id="TBX44122.1"/>
    </source>
</evidence>
<keyword evidence="6 10" id="KW-0547">Nucleotide-binding</keyword>
<feature type="site" description="Interaction with substrate tRNA" evidence="10">
    <location>
        <position position="136"/>
    </location>
</feature>
<keyword evidence="7 10" id="KW-0067">ATP-binding</keyword>
<reference evidence="14 15" key="1">
    <citation type="submission" date="2019-01" db="EMBL/GenBank/DDBJ databases">
        <title>Draft genome sequence of Lactobacillus paraplantarum OSY-TC318, a Producer of the novel lantibiotic Paraplantaracin TC318.</title>
        <authorList>
            <person name="Hussein W.E."/>
            <person name="Huang E."/>
            <person name="Yousef A.E."/>
        </authorList>
    </citation>
    <scope>NUCLEOTIDE SEQUENCE [LARGE SCALE GENOMIC DNA]</scope>
    <source>
        <strain evidence="14 15">OSY-TC318</strain>
    </source>
</reference>
<dbReference type="InterPro" id="IPR039657">
    <property type="entry name" value="Dimethylallyltransferase"/>
</dbReference>
<evidence type="ECO:0000256" key="3">
    <source>
        <dbReference type="ARBA" id="ARBA00005842"/>
    </source>
</evidence>
<organism evidence="14 15">
    <name type="scientific">Lactiplantibacillus paraplantarum</name>
    <dbReference type="NCBI Taxonomy" id="60520"/>
    <lineage>
        <taxon>Bacteria</taxon>
        <taxon>Bacillati</taxon>
        <taxon>Bacillota</taxon>
        <taxon>Bacilli</taxon>
        <taxon>Lactobacillales</taxon>
        <taxon>Lactobacillaceae</taxon>
        <taxon>Lactiplantibacillus</taxon>
    </lineage>
</organism>
<keyword evidence="4 10" id="KW-0808">Transferase</keyword>
<keyword evidence="5 10" id="KW-0819">tRNA processing</keyword>
<evidence type="ECO:0000256" key="9">
    <source>
        <dbReference type="ARBA" id="ARBA00049563"/>
    </source>
</evidence>
<protein>
    <recommendedName>
        <fullName evidence="10">tRNA dimethylallyltransferase</fullName>
        <ecNumber evidence="10">2.5.1.75</ecNumber>
    </recommendedName>
    <alternativeName>
        <fullName evidence="10">Dimethylallyl diphosphate:tRNA dimethylallyltransferase</fullName>
        <shortName evidence="10">DMAPP:tRNA dimethylallyltransferase</shortName>
        <shortName evidence="10">DMATase</shortName>
    </alternativeName>
    <alternativeName>
        <fullName evidence="10">Isopentenyl-diphosphate:tRNA isopentenyltransferase</fullName>
        <shortName evidence="10">IPP transferase</shortName>
        <shortName evidence="10">IPPT</shortName>
        <shortName evidence="10">IPTase</shortName>
    </alternativeName>
</protein>
<dbReference type="GO" id="GO:0006400">
    <property type="term" value="P:tRNA modification"/>
    <property type="evidence" value="ECO:0007669"/>
    <property type="project" value="TreeGrafter"/>
</dbReference>
<comment type="caution">
    <text evidence="10">Lacks conserved residue(s) required for the propagation of feature annotation.</text>
</comment>
<dbReference type="InterPro" id="IPR018022">
    <property type="entry name" value="IPT"/>
</dbReference>
<dbReference type="Pfam" id="PF01715">
    <property type="entry name" value="IPPT"/>
    <property type="match status" value="1"/>
</dbReference>
<sequence>MTATTKHKVLLIAGPTAVGKTALSLALAKQLNGEIISGDSMQVYRHLDIGTAKIMPAEQAGIPHHLIDIKDVNQRFTVAEFVSRATTLINGISARGKLPIIVGGTGFYLQSLLAGYQFGPADKAPDMMYRQVWFDRAAVEGPLVAWTALQERDPRAAAAIAPANLVRVVRALEYEHTTGQRFSDQADTVSETLDAYTLCLTADRTLLYNRINQRVDQMVAAGLAQEARWLFDQGGATLPAGKGIGYHEWFPYFDGERSLDETVAAIKQDSRRYAKRQLTWFRNKMTVDWVNLLEHPELRASIDQQLASWLS</sequence>
<evidence type="ECO:0000256" key="2">
    <source>
        <dbReference type="ARBA" id="ARBA00003213"/>
    </source>
</evidence>
<dbReference type="InterPro" id="IPR027417">
    <property type="entry name" value="P-loop_NTPase"/>
</dbReference>
<dbReference type="RefSeq" id="WP_131509773.1">
    <property type="nucleotide sequence ID" value="NZ_CP142835.1"/>
</dbReference>
<evidence type="ECO:0000256" key="4">
    <source>
        <dbReference type="ARBA" id="ARBA00022679"/>
    </source>
</evidence>
<comment type="subunit">
    <text evidence="10">Monomer.</text>
</comment>
<keyword evidence="8 10" id="KW-0460">Magnesium</keyword>
<feature type="site" description="Interaction with substrate tRNA" evidence="10">
    <location>
        <position position="105"/>
    </location>
</feature>
<feature type="binding site" evidence="10">
    <location>
        <begin position="14"/>
        <end position="21"/>
    </location>
    <ligand>
        <name>ATP</name>
        <dbReference type="ChEBI" id="CHEBI:30616"/>
    </ligand>
</feature>
<evidence type="ECO:0000256" key="13">
    <source>
        <dbReference type="RuleBase" id="RU003785"/>
    </source>
</evidence>
<feature type="region of interest" description="Interaction with substrate tRNA" evidence="10">
    <location>
        <begin position="39"/>
        <end position="42"/>
    </location>
</feature>
<comment type="cofactor">
    <cofactor evidence="1 10">
        <name>Mg(2+)</name>
        <dbReference type="ChEBI" id="CHEBI:18420"/>
    </cofactor>
</comment>
<dbReference type="Gene3D" id="1.10.20.140">
    <property type="match status" value="1"/>
</dbReference>
<dbReference type="EC" id="2.5.1.75" evidence="10"/>
<evidence type="ECO:0000256" key="6">
    <source>
        <dbReference type="ARBA" id="ARBA00022741"/>
    </source>
</evidence>
<evidence type="ECO:0000256" key="1">
    <source>
        <dbReference type="ARBA" id="ARBA00001946"/>
    </source>
</evidence>
<dbReference type="GO" id="GO:0052381">
    <property type="term" value="F:tRNA dimethylallyltransferase activity"/>
    <property type="evidence" value="ECO:0007669"/>
    <property type="project" value="UniProtKB-UniRule"/>
</dbReference>
<comment type="similarity">
    <text evidence="3 10 13">Belongs to the IPP transferase family.</text>
</comment>
<dbReference type="SUPFAM" id="SSF52540">
    <property type="entry name" value="P-loop containing nucleoside triphosphate hydrolases"/>
    <property type="match status" value="2"/>
</dbReference>
<evidence type="ECO:0000256" key="12">
    <source>
        <dbReference type="RuleBase" id="RU003784"/>
    </source>
</evidence>
<evidence type="ECO:0000256" key="10">
    <source>
        <dbReference type="HAMAP-Rule" id="MF_00185"/>
    </source>
</evidence>
<dbReference type="EMBL" id="SEHH01000055">
    <property type="protein sequence ID" value="TBX44122.1"/>
    <property type="molecule type" value="Genomic_DNA"/>
</dbReference>
<name>A0A4Q9Y1U3_9LACO</name>
<evidence type="ECO:0000256" key="11">
    <source>
        <dbReference type="RuleBase" id="RU003783"/>
    </source>
</evidence>
<comment type="function">
    <text evidence="2 10 12">Catalyzes the transfer of a dimethylallyl group onto the adenine at position 37 in tRNAs that read codons beginning with uridine, leading to the formation of N6-(dimethylallyl)adenosine (i(6)A).</text>
</comment>
<proteinExistence type="inferred from homology"/>
<evidence type="ECO:0000256" key="7">
    <source>
        <dbReference type="ARBA" id="ARBA00022840"/>
    </source>
</evidence>
<accession>A0A4Q9Y1U3</accession>
<feature type="binding site" evidence="10">
    <location>
        <begin position="16"/>
        <end position="21"/>
    </location>
    <ligand>
        <name>substrate</name>
    </ligand>
</feature>
<comment type="caution">
    <text evidence="14">The sequence shown here is derived from an EMBL/GenBank/DDBJ whole genome shotgun (WGS) entry which is preliminary data.</text>
</comment>
<dbReference type="AlphaFoldDB" id="A0A4Q9Y1U3"/>
<comment type="catalytic activity">
    <reaction evidence="9 10 11">
        <text>adenosine(37) in tRNA + dimethylallyl diphosphate = N(6)-dimethylallyladenosine(37) in tRNA + diphosphate</text>
        <dbReference type="Rhea" id="RHEA:26482"/>
        <dbReference type="Rhea" id="RHEA-COMP:10162"/>
        <dbReference type="Rhea" id="RHEA-COMP:10375"/>
        <dbReference type="ChEBI" id="CHEBI:33019"/>
        <dbReference type="ChEBI" id="CHEBI:57623"/>
        <dbReference type="ChEBI" id="CHEBI:74411"/>
        <dbReference type="ChEBI" id="CHEBI:74415"/>
        <dbReference type="EC" id="2.5.1.75"/>
    </reaction>
</comment>
<evidence type="ECO:0000256" key="8">
    <source>
        <dbReference type="ARBA" id="ARBA00022842"/>
    </source>
</evidence>
<dbReference type="PANTHER" id="PTHR11088:SF60">
    <property type="entry name" value="TRNA DIMETHYLALLYLTRANSFERASE"/>
    <property type="match status" value="1"/>
</dbReference>
<gene>
    <name evidence="10 14" type="primary">miaA</name>
    <name evidence="14" type="ORF">EUZ87_06840</name>
</gene>
<dbReference type="NCBIfam" id="TIGR00174">
    <property type="entry name" value="miaA"/>
    <property type="match status" value="1"/>
</dbReference>